<dbReference type="EMBL" id="JAPMUA010000009">
    <property type="protein sequence ID" value="MDG3587661.1"/>
    <property type="molecule type" value="Genomic_DNA"/>
</dbReference>
<reference evidence="2" key="1">
    <citation type="submission" date="2022-11" db="EMBL/GenBank/DDBJ databases">
        <title>High-quality draft genome sequence of Galbibacter sp. strain CMA-7.</title>
        <authorList>
            <person name="Wei L."/>
            <person name="Dong C."/>
            <person name="Shao Z."/>
        </authorList>
    </citation>
    <scope>NUCLEOTIDE SEQUENCE</scope>
    <source>
        <strain evidence="2">CMA-7</strain>
    </source>
</reference>
<organism evidence="2 3">
    <name type="scientific">Galbibacter pacificus</name>
    <dbReference type="NCBI Taxonomy" id="2996052"/>
    <lineage>
        <taxon>Bacteria</taxon>
        <taxon>Pseudomonadati</taxon>
        <taxon>Bacteroidota</taxon>
        <taxon>Flavobacteriia</taxon>
        <taxon>Flavobacteriales</taxon>
        <taxon>Flavobacteriaceae</taxon>
        <taxon>Galbibacter</taxon>
    </lineage>
</organism>
<evidence type="ECO:0000256" key="1">
    <source>
        <dbReference type="SAM" id="MobiDB-lite"/>
    </source>
</evidence>
<accession>A0ABT6FX38</accession>
<feature type="non-terminal residue" evidence="2">
    <location>
        <position position="1"/>
    </location>
</feature>
<evidence type="ECO:0000313" key="2">
    <source>
        <dbReference type="EMBL" id="MDG3587661.1"/>
    </source>
</evidence>
<gene>
    <name evidence="2" type="ORF">OSR52_17515</name>
</gene>
<feature type="region of interest" description="Disordered" evidence="1">
    <location>
        <begin position="1"/>
        <end position="27"/>
    </location>
</feature>
<keyword evidence="3" id="KW-1185">Reference proteome</keyword>
<protein>
    <submittedName>
        <fullName evidence="2">Uncharacterized protein</fullName>
    </submittedName>
</protein>
<dbReference type="Proteomes" id="UP001153642">
    <property type="component" value="Unassembled WGS sequence"/>
</dbReference>
<evidence type="ECO:0000313" key="3">
    <source>
        <dbReference type="Proteomes" id="UP001153642"/>
    </source>
</evidence>
<proteinExistence type="predicted"/>
<name>A0ABT6FX38_9FLAO</name>
<dbReference type="RefSeq" id="WP_277903996.1">
    <property type="nucleotide sequence ID" value="NZ_JAPMUA010000009.1"/>
</dbReference>
<sequence>VGSRVRDCSGHPAAKARSSSGKPGPNAMEGTPRFLLTCKHIIYSVVCVKTYAYLCRLKNIIYND</sequence>
<comment type="caution">
    <text evidence="2">The sequence shown here is derived from an EMBL/GenBank/DDBJ whole genome shotgun (WGS) entry which is preliminary data.</text>
</comment>